<name>A0A939NSS9_KLEPN</name>
<dbReference type="AlphaFoldDB" id="A0A939NSS9"/>
<dbReference type="Pfam" id="PF11799">
    <property type="entry name" value="IMS_C"/>
    <property type="match status" value="1"/>
</dbReference>
<dbReference type="GO" id="GO:0003684">
    <property type="term" value="F:damaged DNA binding"/>
    <property type="evidence" value="ECO:0007669"/>
    <property type="project" value="InterPro"/>
</dbReference>
<evidence type="ECO:0000313" key="2">
    <source>
        <dbReference type="EMBL" id="MBO2029689.1"/>
    </source>
</evidence>
<dbReference type="Proteomes" id="UP000664620">
    <property type="component" value="Unassembled WGS sequence"/>
</dbReference>
<proteinExistence type="predicted"/>
<gene>
    <name evidence="2" type="ORF">J4734_27105</name>
</gene>
<dbReference type="SUPFAM" id="SSF56672">
    <property type="entry name" value="DNA/RNA polymerases"/>
    <property type="match status" value="1"/>
</dbReference>
<dbReference type="InterPro" id="IPR043502">
    <property type="entry name" value="DNA/RNA_pol_sf"/>
</dbReference>
<evidence type="ECO:0000259" key="1">
    <source>
        <dbReference type="Pfam" id="PF11799"/>
    </source>
</evidence>
<reference evidence="2" key="1">
    <citation type="submission" date="2021-03" db="EMBL/GenBank/DDBJ databases">
        <title>Molecular epidemiology and mechanisms of colistin and carbapenem resistance in Enterobacteriaceae from clinical isolates, the environment and porcine samples in Pretoria, South Africa.</title>
        <authorList>
            <person name="Bogoshi D."/>
            <person name="Mbelle N.M."/>
            <person name="Naidoo V."/>
            <person name="Osei Sekyere J."/>
        </authorList>
    </citation>
    <scope>NUCLEOTIDE SEQUENCE</scope>
    <source>
        <strain evidence="2">C034</strain>
    </source>
</reference>
<accession>A0A939NSS9</accession>
<sequence length="133" mass="14557">MWGIGRQTQIKLASQGIATAAQLRDMPRTLARQLGTVVLERTVAELQGIRCLEIEDIAPQRKGMAVTRSAGAPMRDLEAVMQALTAHASRAAEKLRLHGLVAGQITAFFTQTVFQKRRAALGIKNRKAEAHDE</sequence>
<evidence type="ECO:0000313" key="3">
    <source>
        <dbReference type="Proteomes" id="UP000664620"/>
    </source>
</evidence>
<dbReference type="EMBL" id="JAGETO010000243">
    <property type="protein sequence ID" value="MBO2029689.1"/>
    <property type="molecule type" value="Genomic_DNA"/>
</dbReference>
<organism evidence="2 3">
    <name type="scientific">Klebsiella pneumoniae</name>
    <dbReference type="NCBI Taxonomy" id="573"/>
    <lineage>
        <taxon>Bacteria</taxon>
        <taxon>Pseudomonadati</taxon>
        <taxon>Pseudomonadota</taxon>
        <taxon>Gammaproteobacteria</taxon>
        <taxon>Enterobacterales</taxon>
        <taxon>Enterobacteriaceae</taxon>
        <taxon>Klebsiella/Raoultella group</taxon>
        <taxon>Klebsiella</taxon>
        <taxon>Klebsiella pneumoniae complex</taxon>
    </lineage>
</organism>
<dbReference type="InterPro" id="IPR017961">
    <property type="entry name" value="DNA_pol_Y-fam_little_finger"/>
</dbReference>
<comment type="caution">
    <text evidence="2">The sequence shown here is derived from an EMBL/GenBank/DDBJ whole genome shotgun (WGS) entry which is preliminary data.</text>
</comment>
<dbReference type="GO" id="GO:0006281">
    <property type="term" value="P:DNA repair"/>
    <property type="evidence" value="ECO:0007669"/>
    <property type="project" value="InterPro"/>
</dbReference>
<protein>
    <recommendedName>
        <fullName evidence="1">DNA polymerase Y-family little finger domain-containing protein</fullName>
    </recommendedName>
</protein>
<dbReference type="Gene3D" id="1.10.150.20">
    <property type="entry name" value="5' to 3' exonuclease, C-terminal subdomain"/>
    <property type="match status" value="1"/>
</dbReference>
<feature type="domain" description="DNA polymerase Y-family little finger" evidence="1">
    <location>
        <begin position="61"/>
        <end position="115"/>
    </location>
</feature>